<dbReference type="SUPFAM" id="SSF49503">
    <property type="entry name" value="Cupredoxins"/>
    <property type="match status" value="1"/>
</dbReference>
<dbReference type="GO" id="GO:0046875">
    <property type="term" value="F:ephrin receptor binding"/>
    <property type="evidence" value="ECO:0007669"/>
    <property type="project" value="TreeGrafter"/>
</dbReference>
<keyword evidence="8" id="KW-1133">Transmembrane helix</keyword>
<gene>
    <name evidence="11" type="primary">LOC116288184</name>
</gene>
<dbReference type="GO" id="GO:0007411">
    <property type="term" value="P:axon guidance"/>
    <property type="evidence" value="ECO:0007669"/>
    <property type="project" value="TreeGrafter"/>
</dbReference>
<sequence>MKSCWSSRTLVLVLGFFFCTEIRGVVYKSIVWSPENPIFKANKLKCVSLKSRLNIICPILSLIVSDTDSPPAKENLYENLWLVDQAAYDSCNITKQDNNNKQLLVCNTPLQMKHYTIAFVEMSPTVQGHEFEPGKDYYLIGTSDGTPSSLINTEGGHCKTKKMKMHFHVCNDSKDPHCLSEENCQKLLTKHIGDSEPGREPSEPEINTDHSTVEPLSTISPSPPYAPNDAFPPNRQHMDASKEASYRLGISLLILICLSLLALSAYLGYRLHRKTKEESTCITNKNFEVRMSRASEGADSTDGEDSRTLISRRNSDKV</sequence>
<dbReference type="GO" id="GO:0048013">
    <property type="term" value="P:ephrin receptor signaling pathway"/>
    <property type="evidence" value="ECO:0007669"/>
    <property type="project" value="TreeGrafter"/>
</dbReference>
<comment type="caution">
    <text evidence="6">Lacks conserved residue(s) required for the propagation of feature annotation.</text>
</comment>
<comment type="subcellular location">
    <subcellularLocation>
        <location evidence="1">Membrane</location>
    </subcellularLocation>
</comment>
<dbReference type="GeneID" id="116288184"/>
<evidence type="ECO:0000256" key="4">
    <source>
        <dbReference type="ARBA" id="ARBA00023157"/>
    </source>
</evidence>
<dbReference type="Pfam" id="PF00812">
    <property type="entry name" value="Ephrin"/>
    <property type="match status" value="1"/>
</dbReference>
<evidence type="ECO:0000256" key="6">
    <source>
        <dbReference type="PROSITE-ProRule" id="PRU00884"/>
    </source>
</evidence>
<dbReference type="InterPro" id="IPR001799">
    <property type="entry name" value="Ephrin_RBD"/>
</dbReference>
<evidence type="ECO:0000256" key="1">
    <source>
        <dbReference type="ARBA" id="ARBA00004370"/>
    </source>
</evidence>
<accession>A0A6P8HDT1</accession>
<dbReference type="PROSITE" id="PS51551">
    <property type="entry name" value="EPHRIN_RBD_2"/>
    <property type="match status" value="1"/>
</dbReference>
<evidence type="ECO:0000313" key="10">
    <source>
        <dbReference type="Proteomes" id="UP000515163"/>
    </source>
</evidence>
<organism evidence="10 11">
    <name type="scientific">Actinia tenebrosa</name>
    <name type="common">Australian red waratah sea anemone</name>
    <dbReference type="NCBI Taxonomy" id="6105"/>
    <lineage>
        <taxon>Eukaryota</taxon>
        <taxon>Metazoa</taxon>
        <taxon>Cnidaria</taxon>
        <taxon>Anthozoa</taxon>
        <taxon>Hexacorallia</taxon>
        <taxon>Actiniaria</taxon>
        <taxon>Actiniidae</taxon>
        <taxon>Actinia</taxon>
    </lineage>
</organism>
<proteinExistence type="inferred from homology"/>
<dbReference type="Gene3D" id="2.60.40.420">
    <property type="entry name" value="Cupredoxins - blue copper proteins"/>
    <property type="match status" value="1"/>
</dbReference>
<evidence type="ECO:0000256" key="2">
    <source>
        <dbReference type="ARBA" id="ARBA00022729"/>
    </source>
</evidence>
<evidence type="ECO:0000256" key="3">
    <source>
        <dbReference type="ARBA" id="ARBA00023136"/>
    </source>
</evidence>
<keyword evidence="8" id="KW-0812">Transmembrane</keyword>
<dbReference type="RefSeq" id="XP_031550797.1">
    <property type="nucleotide sequence ID" value="XM_031694937.1"/>
</dbReference>
<keyword evidence="4" id="KW-1015">Disulfide bond</keyword>
<dbReference type="OrthoDB" id="5989838at2759"/>
<comment type="similarity">
    <text evidence="6">Belongs to the ephrin family.</text>
</comment>
<keyword evidence="2" id="KW-0732">Signal</keyword>
<keyword evidence="3 8" id="KW-0472">Membrane</keyword>
<dbReference type="Proteomes" id="UP000515163">
    <property type="component" value="Unplaced"/>
</dbReference>
<dbReference type="FunCoup" id="A0A6P8HDT1">
    <property type="interactions" value="1033"/>
</dbReference>
<keyword evidence="5" id="KW-0325">Glycoprotein</keyword>
<evidence type="ECO:0000256" key="7">
    <source>
        <dbReference type="SAM" id="MobiDB-lite"/>
    </source>
</evidence>
<name>A0A6P8HDT1_ACTTE</name>
<feature type="compositionally biased region" description="Basic and acidic residues" evidence="7">
    <location>
        <begin position="192"/>
        <end position="212"/>
    </location>
</feature>
<feature type="region of interest" description="Disordered" evidence="7">
    <location>
        <begin position="293"/>
        <end position="318"/>
    </location>
</feature>
<evidence type="ECO:0000256" key="8">
    <source>
        <dbReference type="SAM" id="Phobius"/>
    </source>
</evidence>
<feature type="region of interest" description="Disordered" evidence="7">
    <location>
        <begin position="192"/>
        <end position="223"/>
    </location>
</feature>
<dbReference type="InParanoid" id="A0A6P8HDT1"/>
<dbReference type="InterPro" id="IPR031328">
    <property type="entry name" value="Ephrin"/>
</dbReference>
<evidence type="ECO:0000256" key="5">
    <source>
        <dbReference type="ARBA" id="ARBA00023180"/>
    </source>
</evidence>
<dbReference type="InterPro" id="IPR008972">
    <property type="entry name" value="Cupredoxin"/>
</dbReference>
<protein>
    <submittedName>
        <fullName evidence="11">Ephrin-B2-like</fullName>
    </submittedName>
</protein>
<evidence type="ECO:0000259" key="9">
    <source>
        <dbReference type="PROSITE" id="PS51551"/>
    </source>
</evidence>
<dbReference type="PANTHER" id="PTHR11304">
    <property type="entry name" value="EPHRIN"/>
    <property type="match status" value="1"/>
</dbReference>
<evidence type="ECO:0000313" key="11">
    <source>
        <dbReference type="RefSeq" id="XP_031550797.1"/>
    </source>
</evidence>
<dbReference type="GO" id="GO:0005886">
    <property type="term" value="C:plasma membrane"/>
    <property type="evidence" value="ECO:0007669"/>
    <property type="project" value="TreeGrafter"/>
</dbReference>
<dbReference type="KEGG" id="aten:116288184"/>
<dbReference type="PANTHER" id="PTHR11304:SF29">
    <property type="entry name" value="EPHRIN"/>
    <property type="match status" value="1"/>
</dbReference>
<keyword evidence="10" id="KW-1185">Reference proteome</keyword>
<reference evidence="11" key="1">
    <citation type="submission" date="2025-08" db="UniProtKB">
        <authorList>
            <consortium name="RefSeq"/>
        </authorList>
    </citation>
    <scope>IDENTIFICATION</scope>
    <source>
        <tissue evidence="11">Tentacle</tissue>
    </source>
</reference>
<feature type="transmembrane region" description="Helical" evidence="8">
    <location>
        <begin position="248"/>
        <end position="269"/>
    </location>
</feature>
<feature type="domain" description="Ephrin RBD" evidence="9">
    <location>
        <begin position="25"/>
        <end position="169"/>
    </location>
</feature>
<dbReference type="AlphaFoldDB" id="A0A6P8HDT1"/>